<feature type="non-terminal residue" evidence="7">
    <location>
        <position position="1"/>
    </location>
</feature>
<comment type="caution">
    <text evidence="7">The sequence shown here is derived from an EMBL/GenBank/DDBJ whole genome shotgun (WGS) entry which is preliminary data.</text>
</comment>
<comment type="similarity">
    <text evidence="5">Belongs to the class I-like SAM-binding methyltransferase superfamily. RsmB/NOP family.</text>
</comment>
<dbReference type="GO" id="GO:0005829">
    <property type="term" value="C:cytosol"/>
    <property type="evidence" value="ECO:0007669"/>
    <property type="project" value="TreeGrafter"/>
</dbReference>
<evidence type="ECO:0000313" key="7">
    <source>
        <dbReference type="EMBL" id="EGH35343.1"/>
    </source>
</evidence>
<keyword evidence="2 5" id="KW-0808">Transferase</keyword>
<evidence type="ECO:0000259" key="6">
    <source>
        <dbReference type="PROSITE" id="PS51686"/>
    </source>
</evidence>
<comment type="caution">
    <text evidence="5">Lacks conserved residue(s) required for the propagation of feature annotation.</text>
</comment>
<dbReference type="GO" id="GO:0003723">
    <property type="term" value="F:RNA binding"/>
    <property type="evidence" value="ECO:0007669"/>
    <property type="project" value="UniProtKB-UniRule"/>
</dbReference>
<dbReference type="InterPro" id="IPR001678">
    <property type="entry name" value="MeTrfase_RsmB-F_NOP2_dom"/>
</dbReference>
<dbReference type="InterPro" id="IPR049560">
    <property type="entry name" value="MeTrfase_RsmB-F_NOP2_cat"/>
</dbReference>
<dbReference type="PANTHER" id="PTHR22807">
    <property type="entry name" value="NOP2 YEAST -RELATED NOL1/NOP2/FMU SUN DOMAIN-CONTAINING"/>
    <property type="match status" value="1"/>
</dbReference>
<protein>
    <submittedName>
        <fullName evidence="7">16S rRNA methyltransferase B</fullName>
    </submittedName>
</protein>
<dbReference type="Gene3D" id="3.40.50.150">
    <property type="entry name" value="Vaccinia Virus protein VP39"/>
    <property type="match status" value="1"/>
</dbReference>
<organism evidence="7 8">
    <name type="scientific">Pseudomonas syringae pv. japonica str. M301072</name>
    <dbReference type="NCBI Taxonomy" id="629262"/>
    <lineage>
        <taxon>Bacteria</taxon>
        <taxon>Pseudomonadati</taxon>
        <taxon>Pseudomonadota</taxon>
        <taxon>Gammaproteobacteria</taxon>
        <taxon>Pseudomonadales</taxon>
        <taxon>Pseudomonadaceae</taxon>
        <taxon>Pseudomonas</taxon>
        <taxon>Pseudomonas syringae</taxon>
    </lineage>
</organism>
<feature type="binding site" evidence="5">
    <location>
        <position position="41"/>
    </location>
    <ligand>
        <name>S-adenosyl-L-methionine</name>
        <dbReference type="ChEBI" id="CHEBI:59789"/>
    </ligand>
</feature>
<evidence type="ECO:0000256" key="4">
    <source>
        <dbReference type="ARBA" id="ARBA00022884"/>
    </source>
</evidence>
<dbReference type="Proteomes" id="UP000004471">
    <property type="component" value="Unassembled WGS sequence"/>
</dbReference>
<evidence type="ECO:0000313" key="8">
    <source>
        <dbReference type="Proteomes" id="UP000004471"/>
    </source>
</evidence>
<keyword evidence="4 5" id="KW-0694">RNA-binding</keyword>
<keyword evidence="3 5" id="KW-0949">S-adenosyl-L-methionine</keyword>
<dbReference type="PANTHER" id="PTHR22807:SF61">
    <property type="entry name" value="NOL1_NOP2_SUN FAMILY PROTEIN _ ANTITERMINATION NUSB DOMAIN-CONTAINING PROTEIN"/>
    <property type="match status" value="1"/>
</dbReference>
<name>F3FYQ1_PSESX</name>
<accession>F3FYQ1</accession>
<dbReference type="SUPFAM" id="SSF53335">
    <property type="entry name" value="S-adenosyl-L-methionine-dependent methyltransferases"/>
    <property type="match status" value="1"/>
</dbReference>
<reference evidence="7 8" key="1">
    <citation type="journal article" date="2011" name="PLoS Pathog.">
        <title>Dynamic evolution of pathogenicity revealed by sequencing and comparative genomics of 19 Pseudomonas syringae isolates.</title>
        <authorList>
            <person name="Baltrus D.A."/>
            <person name="Nishimura M.T."/>
            <person name="Romanchuk A."/>
            <person name="Chang J.H."/>
            <person name="Mukhtar M.S."/>
            <person name="Cherkis K."/>
            <person name="Roach J."/>
            <person name="Grant S.R."/>
            <person name="Jones C.D."/>
            <person name="Dangl J.L."/>
        </authorList>
    </citation>
    <scope>NUCLEOTIDE SEQUENCE [LARGE SCALE GENOMIC DNA]</scope>
    <source>
        <strain evidence="8">M301072PT</strain>
    </source>
</reference>
<feature type="non-terminal residue" evidence="7">
    <location>
        <position position="50"/>
    </location>
</feature>
<sequence length="50" mass="5224">AADLLELAPGQRVLDACCAPGGKTCHLLEVQPQLSGVVAVDLEAKRLVRV</sequence>
<dbReference type="GO" id="GO:0070475">
    <property type="term" value="P:rRNA base methylation"/>
    <property type="evidence" value="ECO:0007669"/>
    <property type="project" value="TreeGrafter"/>
</dbReference>
<dbReference type="InterPro" id="IPR029063">
    <property type="entry name" value="SAM-dependent_MTases_sf"/>
</dbReference>
<evidence type="ECO:0000256" key="2">
    <source>
        <dbReference type="ARBA" id="ARBA00022679"/>
    </source>
</evidence>
<evidence type="ECO:0000256" key="3">
    <source>
        <dbReference type="ARBA" id="ARBA00022691"/>
    </source>
</evidence>
<evidence type="ECO:0000256" key="5">
    <source>
        <dbReference type="PROSITE-ProRule" id="PRU01023"/>
    </source>
</evidence>
<gene>
    <name evidence="7" type="ORF">PSYJA_42593</name>
</gene>
<dbReference type="Pfam" id="PF01189">
    <property type="entry name" value="Methyltr_RsmB-F"/>
    <property type="match status" value="1"/>
</dbReference>
<proteinExistence type="inferred from homology"/>
<dbReference type="PROSITE" id="PS51686">
    <property type="entry name" value="SAM_MT_RSMB_NOP"/>
    <property type="match status" value="1"/>
</dbReference>
<dbReference type="EMBL" id="AEAH01003512">
    <property type="protein sequence ID" value="EGH35343.1"/>
    <property type="molecule type" value="Genomic_DNA"/>
</dbReference>
<dbReference type="GO" id="GO:0009383">
    <property type="term" value="F:rRNA (cytosine-C5-)-methyltransferase activity"/>
    <property type="evidence" value="ECO:0007669"/>
    <property type="project" value="TreeGrafter"/>
</dbReference>
<dbReference type="AlphaFoldDB" id="F3FYQ1"/>
<dbReference type="InterPro" id="IPR023267">
    <property type="entry name" value="RCMT"/>
</dbReference>
<feature type="domain" description="SAM-dependent MTase RsmB/NOP-type" evidence="6">
    <location>
        <begin position="1"/>
        <end position="50"/>
    </location>
</feature>
<keyword evidence="1 5" id="KW-0489">Methyltransferase</keyword>
<feature type="binding site" evidence="5">
    <location>
        <begin position="17"/>
        <end position="23"/>
    </location>
    <ligand>
        <name>S-adenosyl-L-methionine</name>
        <dbReference type="ChEBI" id="CHEBI:59789"/>
    </ligand>
</feature>
<evidence type="ECO:0000256" key="1">
    <source>
        <dbReference type="ARBA" id="ARBA00022603"/>
    </source>
</evidence>